<proteinExistence type="predicted"/>
<evidence type="ECO:0000313" key="5">
    <source>
        <dbReference type="Proteomes" id="UP000315648"/>
    </source>
</evidence>
<dbReference type="InterPro" id="IPR018392">
    <property type="entry name" value="LysM"/>
</dbReference>
<dbReference type="EMBL" id="VMBG01000004">
    <property type="protein sequence ID" value="TSJ75063.1"/>
    <property type="molecule type" value="Genomic_DNA"/>
</dbReference>
<organism evidence="4 5">
    <name type="scientific">Rariglobus hedericola</name>
    <dbReference type="NCBI Taxonomy" id="2597822"/>
    <lineage>
        <taxon>Bacteria</taxon>
        <taxon>Pseudomonadati</taxon>
        <taxon>Verrucomicrobiota</taxon>
        <taxon>Opitutia</taxon>
        <taxon>Opitutales</taxon>
        <taxon>Opitutaceae</taxon>
        <taxon>Rariglobus</taxon>
    </lineage>
</organism>
<dbReference type="Gene3D" id="3.10.350.10">
    <property type="entry name" value="LysM domain"/>
    <property type="match status" value="2"/>
</dbReference>
<dbReference type="PANTHER" id="PTHR33734">
    <property type="entry name" value="LYSM DOMAIN-CONTAINING GPI-ANCHORED PROTEIN 2"/>
    <property type="match status" value="1"/>
</dbReference>
<sequence>MKLVKIFGVVMAVHAAVFMFVFAIPGCRSTGKKSAIASAPVTGSDASPIGASDNLSPVSEPAPSSDLAAVRFSPTRPGSTAATTIETAPVETPSATYTVVKGDNLWSISKKHGVTVKQLTAANNMRADSTLKLGQKLTIPGKSGAAPSAATAPSAAKTVAPAASAPAASAAVTHVVKAGETLGAIAKKYQVKVGEIATANNIADPTKLRVGQSLKIPGWQAPAAKAGATAKPAPAISAPVTTPTPTPAAPAAPIFSSPLLESSPAPAASSPFMTPAPESADAPIIRVEESGAPKIE</sequence>
<evidence type="ECO:0000256" key="1">
    <source>
        <dbReference type="SAM" id="MobiDB-lite"/>
    </source>
</evidence>
<evidence type="ECO:0000313" key="4">
    <source>
        <dbReference type="EMBL" id="TSJ75063.1"/>
    </source>
</evidence>
<keyword evidence="2" id="KW-1133">Transmembrane helix</keyword>
<dbReference type="CDD" id="cd00118">
    <property type="entry name" value="LysM"/>
    <property type="match status" value="2"/>
</dbReference>
<dbReference type="PANTHER" id="PTHR33734:SF22">
    <property type="entry name" value="MEMBRANE-BOUND LYTIC MUREIN TRANSGLYCOSYLASE D"/>
    <property type="match status" value="1"/>
</dbReference>
<dbReference type="InterPro" id="IPR036779">
    <property type="entry name" value="LysM_dom_sf"/>
</dbReference>
<feature type="compositionally biased region" description="Basic and acidic residues" evidence="1">
    <location>
        <begin position="286"/>
        <end position="296"/>
    </location>
</feature>
<accession>A0A556QEI1</accession>
<reference evidence="4 5" key="1">
    <citation type="submission" date="2019-07" db="EMBL/GenBank/DDBJ databases">
        <title>Description of 53C-WASEF.</title>
        <authorList>
            <person name="Pitt A."/>
            <person name="Hahn M.W."/>
        </authorList>
    </citation>
    <scope>NUCLEOTIDE SEQUENCE [LARGE SCALE GENOMIC DNA]</scope>
    <source>
        <strain evidence="4 5">53C-WASEF</strain>
    </source>
</reference>
<keyword evidence="5" id="KW-1185">Reference proteome</keyword>
<name>A0A556QEI1_9BACT</name>
<protein>
    <submittedName>
        <fullName evidence="4">LysM peptidoglycan-binding domain-containing protein</fullName>
    </submittedName>
</protein>
<gene>
    <name evidence="4" type="ORF">FPL22_16830</name>
</gene>
<feature type="transmembrane region" description="Helical" evidence="2">
    <location>
        <begin position="6"/>
        <end position="24"/>
    </location>
</feature>
<feature type="domain" description="LysM" evidence="3">
    <location>
        <begin position="172"/>
        <end position="216"/>
    </location>
</feature>
<comment type="caution">
    <text evidence="4">The sequence shown here is derived from an EMBL/GenBank/DDBJ whole genome shotgun (WGS) entry which is preliminary data.</text>
</comment>
<dbReference type="SUPFAM" id="SSF54106">
    <property type="entry name" value="LysM domain"/>
    <property type="match status" value="2"/>
</dbReference>
<evidence type="ECO:0000259" key="3">
    <source>
        <dbReference type="PROSITE" id="PS51782"/>
    </source>
</evidence>
<feature type="region of interest" description="Disordered" evidence="1">
    <location>
        <begin position="43"/>
        <end position="65"/>
    </location>
</feature>
<dbReference type="SMART" id="SM00257">
    <property type="entry name" value="LysM"/>
    <property type="match status" value="2"/>
</dbReference>
<evidence type="ECO:0000256" key="2">
    <source>
        <dbReference type="SAM" id="Phobius"/>
    </source>
</evidence>
<dbReference type="PROSITE" id="PS51782">
    <property type="entry name" value="LYSM"/>
    <property type="match status" value="2"/>
</dbReference>
<keyword evidence="2" id="KW-0812">Transmembrane</keyword>
<dbReference type="GO" id="GO:0008932">
    <property type="term" value="F:lytic endotransglycosylase activity"/>
    <property type="evidence" value="ECO:0007669"/>
    <property type="project" value="TreeGrafter"/>
</dbReference>
<feature type="compositionally biased region" description="Low complexity" evidence="1">
    <location>
        <begin position="251"/>
        <end position="277"/>
    </location>
</feature>
<dbReference type="Proteomes" id="UP000315648">
    <property type="component" value="Unassembled WGS sequence"/>
</dbReference>
<dbReference type="OrthoDB" id="9815002at2"/>
<keyword evidence="2" id="KW-0472">Membrane</keyword>
<dbReference type="RefSeq" id="WP_144354205.1">
    <property type="nucleotide sequence ID" value="NZ_CBCRVV010000010.1"/>
</dbReference>
<feature type="domain" description="LysM" evidence="3">
    <location>
        <begin position="95"/>
        <end position="139"/>
    </location>
</feature>
<feature type="region of interest" description="Disordered" evidence="1">
    <location>
        <begin position="240"/>
        <end position="296"/>
    </location>
</feature>
<dbReference type="Pfam" id="PF01476">
    <property type="entry name" value="LysM"/>
    <property type="match status" value="2"/>
</dbReference>
<dbReference type="AlphaFoldDB" id="A0A556QEI1"/>